<accession>X6N9G9</accession>
<evidence type="ECO:0000313" key="3">
    <source>
        <dbReference type="Proteomes" id="UP000023152"/>
    </source>
</evidence>
<dbReference type="Proteomes" id="UP000023152">
    <property type="component" value="Unassembled WGS sequence"/>
</dbReference>
<feature type="transmembrane region" description="Helical" evidence="1">
    <location>
        <begin position="183"/>
        <end position="206"/>
    </location>
</feature>
<feature type="transmembrane region" description="Helical" evidence="1">
    <location>
        <begin position="336"/>
        <end position="353"/>
    </location>
</feature>
<evidence type="ECO:0000256" key="1">
    <source>
        <dbReference type="SAM" id="Phobius"/>
    </source>
</evidence>
<keyword evidence="1" id="KW-0812">Transmembrane</keyword>
<protein>
    <submittedName>
        <fullName evidence="2">Uncharacterized protein</fullName>
    </submittedName>
</protein>
<feature type="transmembrane region" description="Helical" evidence="1">
    <location>
        <begin position="307"/>
        <end position="330"/>
    </location>
</feature>
<dbReference type="EMBL" id="ASPP01010628">
    <property type="protein sequence ID" value="ETO22568.1"/>
    <property type="molecule type" value="Genomic_DNA"/>
</dbReference>
<dbReference type="AlphaFoldDB" id="X6N9G9"/>
<keyword evidence="3" id="KW-1185">Reference proteome</keyword>
<evidence type="ECO:0000313" key="2">
    <source>
        <dbReference type="EMBL" id="ETO22568.1"/>
    </source>
</evidence>
<keyword evidence="1" id="KW-0472">Membrane</keyword>
<reference evidence="2 3" key="1">
    <citation type="journal article" date="2013" name="Curr. Biol.">
        <title>The Genome of the Foraminiferan Reticulomyxa filosa.</title>
        <authorList>
            <person name="Glockner G."/>
            <person name="Hulsmann N."/>
            <person name="Schleicher M."/>
            <person name="Noegel A.A."/>
            <person name="Eichinger L."/>
            <person name="Gallinger C."/>
            <person name="Pawlowski J."/>
            <person name="Sierra R."/>
            <person name="Euteneuer U."/>
            <person name="Pillet L."/>
            <person name="Moustafa A."/>
            <person name="Platzer M."/>
            <person name="Groth M."/>
            <person name="Szafranski K."/>
            <person name="Schliwa M."/>
        </authorList>
    </citation>
    <scope>NUCLEOTIDE SEQUENCE [LARGE SCALE GENOMIC DNA]</scope>
</reference>
<comment type="caution">
    <text evidence="2">The sequence shown here is derived from an EMBL/GenBank/DDBJ whole genome shotgun (WGS) entry which is preliminary data.</text>
</comment>
<name>X6N9G9_RETFI</name>
<feature type="transmembrane region" description="Helical" evidence="1">
    <location>
        <begin position="143"/>
        <end position="163"/>
    </location>
</feature>
<organism evidence="2 3">
    <name type="scientific">Reticulomyxa filosa</name>
    <dbReference type="NCBI Taxonomy" id="46433"/>
    <lineage>
        <taxon>Eukaryota</taxon>
        <taxon>Sar</taxon>
        <taxon>Rhizaria</taxon>
        <taxon>Retaria</taxon>
        <taxon>Foraminifera</taxon>
        <taxon>Monothalamids</taxon>
        <taxon>Reticulomyxidae</taxon>
        <taxon>Reticulomyxa</taxon>
    </lineage>
</organism>
<gene>
    <name evidence="2" type="ORF">RFI_14623</name>
</gene>
<feature type="non-terminal residue" evidence="2">
    <location>
        <position position="1"/>
    </location>
</feature>
<proteinExistence type="predicted"/>
<keyword evidence="1" id="KW-1133">Transmembrane helix</keyword>
<sequence length="389" mass="43617">IKINNLLRLKKDAAKKFRKIKKIKIIFKNYTTYCCINYVRALSDVYHLLGSDSSDTTAVASACGELDNKCVGGVCNVSGVISMLPVTLCHYGTEKACFDSGETLLLPWIAYCFHKYFIYECLLTRLQASFAGSTYAYKGSLPMALHAIFFVATAVHLLWFFFLKDAIIDTYAHQLGIGKRKQFYFPPLICLGVVDIVLNALLVYCFSKPLIKLTRQQHWYIVGKEFELTATTTATMTDGLSNTNTGANASNNNAHRTTETEATMAVHASQESKSHVHGTSEMSLKSLGREPSAKTKEFMENSTLYDLLVRVNVITWTMVLVTTFNLLMVFFQVTSIIFAIDIVLNCLGLMFAFRKYRPAYQVICCCCHHTLSQIGARFLFLVDLEPVSS</sequence>